<dbReference type="PROSITE" id="PS50109">
    <property type="entry name" value="HIS_KIN"/>
    <property type="match status" value="1"/>
</dbReference>
<feature type="modified residue" description="4-aspartylphosphate" evidence="7">
    <location>
        <position position="768"/>
    </location>
</feature>
<dbReference type="InterPro" id="IPR001789">
    <property type="entry name" value="Sig_transdc_resp-reg_receiver"/>
</dbReference>
<dbReference type="InterPro" id="IPR036097">
    <property type="entry name" value="HisK_dim/P_sf"/>
</dbReference>
<feature type="transmembrane region" description="Helical" evidence="8">
    <location>
        <begin position="276"/>
        <end position="298"/>
    </location>
</feature>
<dbReference type="Pfam" id="PF02518">
    <property type="entry name" value="HATPase_c"/>
    <property type="match status" value="1"/>
</dbReference>
<name>A0A177Y3Y0_9VIBR</name>
<dbReference type="AlphaFoldDB" id="A0A177Y3Y0"/>
<dbReference type="GO" id="GO:0005886">
    <property type="term" value="C:plasma membrane"/>
    <property type="evidence" value="ECO:0007669"/>
    <property type="project" value="TreeGrafter"/>
</dbReference>
<dbReference type="PROSITE" id="PS50110">
    <property type="entry name" value="RESPONSE_REGULATORY"/>
    <property type="match status" value="1"/>
</dbReference>
<proteinExistence type="predicted"/>
<dbReference type="Gene3D" id="3.40.50.2300">
    <property type="match status" value="1"/>
</dbReference>
<evidence type="ECO:0000256" key="8">
    <source>
        <dbReference type="SAM" id="Phobius"/>
    </source>
</evidence>
<dbReference type="RefSeq" id="WP_054963131.1">
    <property type="nucleotide sequence ID" value="NZ_LLEI02000017.1"/>
</dbReference>
<dbReference type="SMART" id="SM00448">
    <property type="entry name" value="REC"/>
    <property type="match status" value="1"/>
</dbReference>
<keyword evidence="3 7" id="KW-0597">Phosphoprotein</keyword>
<dbReference type="EC" id="2.7.13.3" evidence="2"/>
<comment type="catalytic activity">
    <reaction evidence="1">
        <text>ATP + protein L-histidine = ADP + protein N-phospho-L-histidine.</text>
        <dbReference type="EC" id="2.7.13.3"/>
    </reaction>
</comment>
<feature type="transmembrane region" description="Helical" evidence="8">
    <location>
        <begin position="192"/>
        <end position="217"/>
    </location>
</feature>
<dbReference type="SMART" id="SM00387">
    <property type="entry name" value="HATPase_c"/>
    <property type="match status" value="1"/>
</dbReference>
<keyword evidence="8" id="KW-0472">Membrane</keyword>
<accession>A0A177Y3Y0</accession>
<dbReference type="InterPro" id="IPR003594">
    <property type="entry name" value="HATPase_dom"/>
</dbReference>
<gene>
    <name evidence="11" type="ORF">APB76_03455</name>
</gene>
<dbReference type="Pfam" id="PF00072">
    <property type="entry name" value="Response_reg"/>
    <property type="match status" value="1"/>
</dbReference>
<keyword evidence="8" id="KW-1133">Transmembrane helix</keyword>
<dbReference type="PRINTS" id="PR00344">
    <property type="entry name" value="BCTRLSENSOR"/>
</dbReference>
<evidence type="ECO:0000259" key="9">
    <source>
        <dbReference type="PROSITE" id="PS50109"/>
    </source>
</evidence>
<dbReference type="Gene3D" id="1.10.287.130">
    <property type="match status" value="1"/>
</dbReference>
<dbReference type="InterPro" id="IPR005467">
    <property type="entry name" value="His_kinase_dom"/>
</dbReference>
<dbReference type="InterPro" id="IPR003661">
    <property type="entry name" value="HisK_dim/P_dom"/>
</dbReference>
<dbReference type="PANTHER" id="PTHR43047">
    <property type="entry name" value="TWO-COMPONENT HISTIDINE PROTEIN KINASE"/>
    <property type="match status" value="1"/>
</dbReference>
<dbReference type="InterPro" id="IPR011006">
    <property type="entry name" value="CheY-like_superfamily"/>
</dbReference>
<sequence length="837" mass="93779">MLSYISEQLLYPKAIALIMTALLVFIWAGYFCTALTRKHGVGSLKQYLYYVTYTLGLFVWILSNAYFHSGWLVEWGPDVGTMMAIIANLSALLAFSSAYYFSAKLRKHYTSSQPSFWQFLFAGLTLTFCTVVNIVPDLTVKSVIIKGPSNFMLEFGEYTRPFFIGLTLLFALTFFNLLSIKRGSSRVRRTRVNYMILGMTIFMASTAVIQLGFTYFFNNFSLTWLPPALSISEMLFMGYAILASRFYSFRYLCLVGCSLLITAATYTFIVSLFKDLSYASTATGIVAILAIGLSWPYVSRLVRTCLTYALYGSPVSPTEKIAQLEDEFQKSPSKAIESLATYLGVPSDKLKLLDDYQGASMYRSYFENHSTPLVIDEIEDAIEKNRNKELSTIHSSMNQMESALVLPIYEGKNKLSHVLVSSHKPGGVNFSFEELKALERVIQKVQVHINYEQKVRQSQALANSIAHEMRNPLAQVQFEFESLNHKLLSPNDANSLMQHVDKGKQAIKRGRQLIDIILREVNNSSLDQEPAEATLIHDAINSAINQYGFDNDDNLKRISLNLDHDFVAKINDTLFNFVLFNLLRNAIYYFDSYPNSQIEIRTERGQYENYLLFRDTGPGIPQNLLRRIFDDFFSHNKSGGSGLGLGYCQRVLTSFGGSISCHSEVGSFTEFKLTFPATNATVSQAIKTSPVPKQETKASTPAVAVSNGGLNFGVAPSHMILVVDDKEIQRTLVKLYLEQLGYGVVLANNGKVAIEIIRSNPIDLVFMDIQMPVMNGFEAASIIKRTYPTIPIIALSGESGERELNLISELMDGRLSKPTTKEALDQMLKSALPMGIH</sequence>
<dbReference type="Proteomes" id="UP000078406">
    <property type="component" value="Unassembled WGS sequence"/>
</dbReference>
<organism evidence="11 12">
    <name type="scientific">Vibrio bivalvicida</name>
    <dbReference type="NCBI Taxonomy" id="1276888"/>
    <lineage>
        <taxon>Bacteria</taxon>
        <taxon>Pseudomonadati</taxon>
        <taxon>Pseudomonadota</taxon>
        <taxon>Gammaproteobacteria</taxon>
        <taxon>Vibrionales</taxon>
        <taxon>Vibrionaceae</taxon>
        <taxon>Vibrio</taxon>
        <taxon>Vibrio oreintalis group</taxon>
    </lineage>
</organism>
<keyword evidence="4" id="KW-0808">Transferase</keyword>
<evidence type="ECO:0000256" key="5">
    <source>
        <dbReference type="ARBA" id="ARBA00022777"/>
    </source>
</evidence>
<evidence type="ECO:0000313" key="11">
    <source>
        <dbReference type="EMBL" id="OAJ95572.1"/>
    </source>
</evidence>
<dbReference type="GO" id="GO:0009927">
    <property type="term" value="F:histidine phosphotransfer kinase activity"/>
    <property type="evidence" value="ECO:0007669"/>
    <property type="project" value="TreeGrafter"/>
</dbReference>
<protein>
    <recommendedName>
        <fullName evidence="2">histidine kinase</fullName>
        <ecNumber evidence="2">2.7.13.3</ecNumber>
    </recommendedName>
</protein>
<feature type="domain" description="Histidine kinase" evidence="9">
    <location>
        <begin position="464"/>
        <end position="679"/>
    </location>
</feature>
<dbReference type="Gene3D" id="3.30.565.10">
    <property type="entry name" value="Histidine kinase-like ATPase, C-terminal domain"/>
    <property type="match status" value="1"/>
</dbReference>
<dbReference type="GO" id="GO:0000155">
    <property type="term" value="F:phosphorelay sensor kinase activity"/>
    <property type="evidence" value="ECO:0007669"/>
    <property type="project" value="InterPro"/>
</dbReference>
<feature type="transmembrane region" description="Helical" evidence="8">
    <location>
        <begin position="79"/>
        <end position="103"/>
    </location>
</feature>
<comment type="caution">
    <text evidence="11">The sequence shown here is derived from an EMBL/GenBank/DDBJ whole genome shotgun (WGS) entry which is preliminary data.</text>
</comment>
<dbReference type="PANTHER" id="PTHR43047:SF72">
    <property type="entry name" value="OSMOSENSING HISTIDINE PROTEIN KINASE SLN1"/>
    <property type="match status" value="1"/>
</dbReference>
<keyword evidence="6" id="KW-0378">Hydrolase</keyword>
<evidence type="ECO:0000256" key="1">
    <source>
        <dbReference type="ARBA" id="ARBA00000085"/>
    </source>
</evidence>
<dbReference type="InterPro" id="IPR004358">
    <property type="entry name" value="Sig_transdc_His_kin-like_C"/>
</dbReference>
<feature type="domain" description="Response regulatory" evidence="10">
    <location>
        <begin position="719"/>
        <end position="832"/>
    </location>
</feature>
<feature type="transmembrane region" description="Helical" evidence="8">
    <location>
        <begin position="115"/>
        <end position="135"/>
    </location>
</feature>
<dbReference type="SUPFAM" id="SSF55874">
    <property type="entry name" value="ATPase domain of HSP90 chaperone/DNA topoisomerase II/histidine kinase"/>
    <property type="match status" value="1"/>
</dbReference>
<evidence type="ECO:0000256" key="7">
    <source>
        <dbReference type="PROSITE-ProRule" id="PRU00169"/>
    </source>
</evidence>
<feature type="transmembrane region" description="Helical" evidence="8">
    <location>
        <begin position="162"/>
        <end position="180"/>
    </location>
</feature>
<evidence type="ECO:0000256" key="6">
    <source>
        <dbReference type="ARBA" id="ARBA00022801"/>
    </source>
</evidence>
<evidence type="ECO:0000313" key="12">
    <source>
        <dbReference type="Proteomes" id="UP000078406"/>
    </source>
</evidence>
<evidence type="ECO:0000256" key="2">
    <source>
        <dbReference type="ARBA" id="ARBA00012438"/>
    </source>
</evidence>
<keyword evidence="5 11" id="KW-0418">Kinase</keyword>
<dbReference type="CDD" id="cd17546">
    <property type="entry name" value="REC_hyHK_CKI1_RcsC-like"/>
    <property type="match status" value="1"/>
</dbReference>
<dbReference type="InterPro" id="IPR036890">
    <property type="entry name" value="HATPase_C_sf"/>
</dbReference>
<feature type="transmembrane region" description="Helical" evidence="8">
    <location>
        <begin position="249"/>
        <end position="270"/>
    </location>
</feature>
<evidence type="ECO:0000256" key="3">
    <source>
        <dbReference type="ARBA" id="ARBA00022553"/>
    </source>
</evidence>
<feature type="transmembrane region" description="Helical" evidence="8">
    <location>
        <begin position="47"/>
        <end position="67"/>
    </location>
</feature>
<evidence type="ECO:0000259" key="10">
    <source>
        <dbReference type="PROSITE" id="PS50110"/>
    </source>
</evidence>
<dbReference type="EMBL" id="LLEI02000017">
    <property type="protein sequence ID" value="OAJ95572.1"/>
    <property type="molecule type" value="Genomic_DNA"/>
</dbReference>
<dbReference type="GO" id="GO:0016787">
    <property type="term" value="F:hydrolase activity"/>
    <property type="evidence" value="ECO:0007669"/>
    <property type="project" value="UniProtKB-KW"/>
</dbReference>
<dbReference type="SUPFAM" id="SSF52172">
    <property type="entry name" value="CheY-like"/>
    <property type="match status" value="1"/>
</dbReference>
<feature type="transmembrane region" description="Helical" evidence="8">
    <location>
        <begin position="14"/>
        <end position="35"/>
    </location>
</feature>
<keyword evidence="8" id="KW-0812">Transmembrane</keyword>
<evidence type="ECO:0000256" key="4">
    <source>
        <dbReference type="ARBA" id="ARBA00022679"/>
    </source>
</evidence>
<reference evidence="11 12" key="1">
    <citation type="journal article" date="2016" name="Syst. Appl. Microbiol.">
        <title>Vibrio bivalvicida sp. nov., a novel larval pathogen for bivalve molluscs reared in a hatchery.</title>
        <authorList>
            <person name="Dubert J."/>
            <person name="Romalde J.L."/>
            <person name="Prado S."/>
            <person name="Barja J.L."/>
        </authorList>
    </citation>
    <scope>NUCLEOTIDE SEQUENCE [LARGE SCALE GENOMIC DNA]</scope>
    <source>
        <strain evidence="11 12">605</strain>
    </source>
</reference>
<dbReference type="CDD" id="cd00082">
    <property type="entry name" value="HisKA"/>
    <property type="match status" value="1"/>
</dbReference>
<dbReference type="SUPFAM" id="SSF47384">
    <property type="entry name" value="Homodimeric domain of signal transducing histidine kinase"/>
    <property type="match status" value="1"/>
</dbReference>